<gene>
    <name evidence="3" type="ORF">ENR47_00450</name>
</gene>
<feature type="transmembrane region" description="Helical" evidence="1">
    <location>
        <begin position="269"/>
        <end position="290"/>
    </location>
</feature>
<feature type="signal peptide" evidence="2">
    <location>
        <begin position="1"/>
        <end position="19"/>
    </location>
</feature>
<keyword evidence="2" id="KW-0732">Signal</keyword>
<reference evidence="3" key="1">
    <citation type="journal article" date="2020" name="mSystems">
        <title>Genome- and Community-Level Interaction Insights into Carbon Utilization and Element Cycling Functions of Hydrothermarchaeota in Hydrothermal Sediment.</title>
        <authorList>
            <person name="Zhou Z."/>
            <person name="Liu Y."/>
            <person name="Xu W."/>
            <person name="Pan J."/>
            <person name="Luo Z.H."/>
            <person name="Li M."/>
        </authorList>
    </citation>
    <scope>NUCLEOTIDE SEQUENCE [LARGE SCALE GENOMIC DNA]</scope>
    <source>
        <strain evidence="3">SpSt-402</strain>
    </source>
</reference>
<feature type="transmembrane region" description="Helical" evidence="1">
    <location>
        <begin position="55"/>
        <end position="78"/>
    </location>
</feature>
<sequence>MTGMILPVLAQLQNNPAGAAANTVTNTLELSRATSEAWDRVWLSIFRTGFATGEVGLWIALVRFAITLGALSIIFLAIKEGKEILARQSWSDLTTMFVWPLVVLFFLSGSGNLLANTVLLMRQIATTQVRQVLEVQVGGLTFNQAISNVALTQSARTQIDAIYLECRDKTGDALITCWNDPAKRQAVERIVSAAERTNSGPLNTLQQYAQTLFSLSGAGVATTAGTNIAALLGNGEGIDIFEPLAAPLQKLIESFLWGLTWAFLNALEAALLVTGLFAPVAMALSVLPLGSKPI</sequence>
<comment type="caution">
    <text evidence="3">The sequence shown here is derived from an EMBL/GenBank/DDBJ whole genome shotgun (WGS) entry which is preliminary data.</text>
</comment>
<organism evidence="3">
    <name type="scientific">Oscillatoriales cyanobacterium SpSt-402</name>
    <dbReference type="NCBI Taxonomy" id="2282168"/>
    <lineage>
        <taxon>Bacteria</taxon>
        <taxon>Bacillati</taxon>
        <taxon>Cyanobacteriota</taxon>
        <taxon>Cyanophyceae</taxon>
        <taxon>Oscillatoriophycideae</taxon>
        <taxon>Oscillatoriales</taxon>
    </lineage>
</organism>
<keyword evidence="1" id="KW-0472">Membrane</keyword>
<evidence type="ECO:0000256" key="2">
    <source>
        <dbReference type="SAM" id="SignalP"/>
    </source>
</evidence>
<protein>
    <submittedName>
        <fullName evidence="3">Uncharacterized protein</fullName>
    </submittedName>
</protein>
<keyword evidence="1" id="KW-0812">Transmembrane</keyword>
<proteinExistence type="predicted"/>
<evidence type="ECO:0000256" key="1">
    <source>
        <dbReference type="SAM" id="Phobius"/>
    </source>
</evidence>
<accession>A0A832H0B4</accession>
<feature type="chain" id="PRO_5032294625" evidence="2">
    <location>
        <begin position="20"/>
        <end position="294"/>
    </location>
</feature>
<dbReference type="AlphaFoldDB" id="A0A832H0B4"/>
<feature type="transmembrane region" description="Helical" evidence="1">
    <location>
        <begin position="90"/>
        <end position="111"/>
    </location>
</feature>
<keyword evidence="1" id="KW-1133">Transmembrane helix</keyword>
<dbReference type="EMBL" id="DSRD01000029">
    <property type="protein sequence ID" value="HGW92742.1"/>
    <property type="molecule type" value="Genomic_DNA"/>
</dbReference>
<evidence type="ECO:0000313" key="3">
    <source>
        <dbReference type="EMBL" id="HGW92742.1"/>
    </source>
</evidence>
<name>A0A832H0B4_9CYAN</name>